<reference evidence="1 2" key="1">
    <citation type="submission" date="2017-01" db="EMBL/GenBank/DDBJ databases">
        <title>Novel large sulfur bacteria in the metagenomes of groundwater-fed chemosynthetic microbial mats in the Lake Huron basin.</title>
        <authorList>
            <person name="Sharrar A.M."/>
            <person name="Flood B.E."/>
            <person name="Bailey J.V."/>
            <person name="Jones D.S."/>
            <person name="Biddanda B."/>
            <person name="Ruberg S.A."/>
            <person name="Marcus D.N."/>
            <person name="Dick G.J."/>
        </authorList>
    </citation>
    <scope>NUCLEOTIDE SEQUENCE [LARGE SCALE GENOMIC DNA]</scope>
    <source>
        <strain evidence="1">A8</strain>
    </source>
</reference>
<name>A0A1Y1QPG6_9GAMM</name>
<gene>
    <name evidence="1" type="ORF">BWK73_20000</name>
</gene>
<dbReference type="AlphaFoldDB" id="A0A1Y1QPG6"/>
<organism evidence="1 2">
    <name type="scientific">Thiothrix lacustris</name>
    <dbReference type="NCBI Taxonomy" id="525917"/>
    <lineage>
        <taxon>Bacteria</taxon>
        <taxon>Pseudomonadati</taxon>
        <taxon>Pseudomonadota</taxon>
        <taxon>Gammaproteobacteria</taxon>
        <taxon>Thiotrichales</taxon>
        <taxon>Thiotrichaceae</taxon>
        <taxon>Thiothrix</taxon>
    </lineage>
</organism>
<evidence type="ECO:0000313" key="2">
    <source>
        <dbReference type="Proteomes" id="UP000192491"/>
    </source>
</evidence>
<evidence type="ECO:0000313" key="1">
    <source>
        <dbReference type="EMBL" id="OQX10473.1"/>
    </source>
</evidence>
<proteinExistence type="predicted"/>
<protein>
    <submittedName>
        <fullName evidence="1">Uncharacterized protein</fullName>
    </submittedName>
</protein>
<dbReference type="EMBL" id="MTEJ01000111">
    <property type="protein sequence ID" value="OQX10473.1"/>
    <property type="molecule type" value="Genomic_DNA"/>
</dbReference>
<sequence length="201" mass="23525">MQTFIPFSGFYESWHNDLLDQELEQLNQDRDTGEALPEDHPEYIKIDDVRCGAVHQQYAREYCSSLQWFIKENEPLDVQFTFSHLWSPKFYNYDTDVIWVDMPDDQIVKLYQHAMQYNRFAAVVKQRCGGRSSFFSPDLTEWADSPLEWQPAQVSLLFEALDCLDTYNRDYPLELVVMDSARGNGKITDMILSNVKQEVAA</sequence>
<dbReference type="Proteomes" id="UP000192491">
    <property type="component" value="Unassembled WGS sequence"/>
</dbReference>
<comment type="caution">
    <text evidence="1">The sequence shown here is derived from an EMBL/GenBank/DDBJ whole genome shotgun (WGS) entry which is preliminary data.</text>
</comment>
<accession>A0A1Y1QPG6</accession>